<comment type="caution">
    <text evidence="2">The sequence shown here is derived from an EMBL/GenBank/DDBJ whole genome shotgun (WGS) entry which is preliminary data.</text>
</comment>
<dbReference type="Proteomes" id="UP000265520">
    <property type="component" value="Unassembled WGS sequence"/>
</dbReference>
<dbReference type="InterPro" id="IPR041588">
    <property type="entry name" value="Integrase_H2C2"/>
</dbReference>
<organism evidence="2 3">
    <name type="scientific">Trifolium medium</name>
    <dbReference type="NCBI Taxonomy" id="97028"/>
    <lineage>
        <taxon>Eukaryota</taxon>
        <taxon>Viridiplantae</taxon>
        <taxon>Streptophyta</taxon>
        <taxon>Embryophyta</taxon>
        <taxon>Tracheophyta</taxon>
        <taxon>Spermatophyta</taxon>
        <taxon>Magnoliopsida</taxon>
        <taxon>eudicotyledons</taxon>
        <taxon>Gunneridae</taxon>
        <taxon>Pentapetalae</taxon>
        <taxon>rosids</taxon>
        <taxon>fabids</taxon>
        <taxon>Fabales</taxon>
        <taxon>Fabaceae</taxon>
        <taxon>Papilionoideae</taxon>
        <taxon>50 kb inversion clade</taxon>
        <taxon>NPAAA clade</taxon>
        <taxon>Hologalegina</taxon>
        <taxon>IRL clade</taxon>
        <taxon>Trifolieae</taxon>
        <taxon>Trifolium</taxon>
    </lineage>
</organism>
<feature type="domain" description="Integrase zinc-binding" evidence="1">
    <location>
        <begin position="57"/>
        <end position="90"/>
    </location>
</feature>
<evidence type="ECO:0000313" key="3">
    <source>
        <dbReference type="Proteomes" id="UP000265520"/>
    </source>
</evidence>
<keyword evidence="2" id="KW-0548">Nucleotidyltransferase</keyword>
<dbReference type="Pfam" id="PF17921">
    <property type="entry name" value="Integrase_H2C2"/>
    <property type="match status" value="1"/>
</dbReference>
<keyword evidence="2" id="KW-0695">RNA-directed DNA polymerase</keyword>
<dbReference type="EMBL" id="LXQA010196458">
    <property type="protein sequence ID" value="MCI32534.1"/>
    <property type="molecule type" value="Genomic_DNA"/>
</dbReference>
<dbReference type="PANTHER" id="PTHR47266">
    <property type="entry name" value="ENDONUCLEASE-RELATED"/>
    <property type="match status" value="1"/>
</dbReference>
<reference evidence="2 3" key="1">
    <citation type="journal article" date="2018" name="Front. Plant Sci.">
        <title>Red Clover (Trifolium pratense) and Zigzag Clover (T. medium) - A Picture of Genomic Similarities and Differences.</title>
        <authorList>
            <person name="Dluhosova J."/>
            <person name="Istvanek J."/>
            <person name="Nedelnik J."/>
            <person name="Repkova J."/>
        </authorList>
    </citation>
    <scope>NUCLEOTIDE SEQUENCE [LARGE SCALE GENOMIC DNA]</scope>
    <source>
        <strain evidence="3">cv. 10/8</strain>
        <tissue evidence="2">Leaf</tissue>
    </source>
</reference>
<keyword evidence="2" id="KW-0808">Transferase</keyword>
<keyword evidence="3" id="KW-1185">Reference proteome</keyword>
<dbReference type="GO" id="GO:0003964">
    <property type="term" value="F:RNA-directed DNA polymerase activity"/>
    <property type="evidence" value="ECO:0007669"/>
    <property type="project" value="UniProtKB-KW"/>
</dbReference>
<protein>
    <submittedName>
        <fullName evidence="2">RNA-directed DNA polymerase (Reverse transcriptase)</fullName>
    </submittedName>
</protein>
<evidence type="ECO:0000313" key="2">
    <source>
        <dbReference type="EMBL" id="MCI32534.1"/>
    </source>
</evidence>
<dbReference type="InterPro" id="IPR052160">
    <property type="entry name" value="Gypsy_RT_Integrase-like"/>
</dbReference>
<dbReference type="Gene3D" id="1.10.340.70">
    <property type="match status" value="1"/>
</dbReference>
<proteinExistence type="predicted"/>
<evidence type="ECO:0000259" key="1">
    <source>
        <dbReference type="Pfam" id="PF17921"/>
    </source>
</evidence>
<dbReference type="AlphaFoldDB" id="A0A392R8Z4"/>
<feature type="non-terminal residue" evidence="2">
    <location>
        <position position="103"/>
    </location>
</feature>
<name>A0A392R8Z4_9FABA</name>
<accession>A0A392R8Z4</accession>
<sequence>MELNVMVSSPKWLEGQKLLQEVSQDTDIQQIIQEVTKAPNSKPGYHIKQGNLFYQGRTYRRLAENIYWVGMQKCVRNFVRACDICQRQKYTATTPGGLLQPLP</sequence>